<feature type="domain" description="CBS" evidence="9">
    <location>
        <begin position="335"/>
        <end position="393"/>
    </location>
</feature>
<dbReference type="SUPFAM" id="SSF52540">
    <property type="entry name" value="P-loop containing nucleoside triphosphate hydrolases"/>
    <property type="match status" value="1"/>
</dbReference>
<dbReference type="AlphaFoldDB" id="E2Q8J1"/>
<gene>
    <name evidence="10" type="ORF">SCLAV_2406</name>
</gene>
<feature type="region of interest" description="Disordered" evidence="7">
    <location>
        <begin position="1"/>
        <end position="22"/>
    </location>
</feature>
<dbReference type="Proteomes" id="UP000002357">
    <property type="component" value="Chromosome"/>
</dbReference>
<dbReference type="PANTHER" id="PTHR43117">
    <property type="entry name" value="OSMOPROTECTANT IMPORT ATP-BINDING PROTEIN OSMV"/>
    <property type="match status" value="1"/>
</dbReference>
<dbReference type="InterPro" id="IPR046342">
    <property type="entry name" value="CBS_dom_sf"/>
</dbReference>
<dbReference type="STRING" id="1901.BB341_16385"/>
<dbReference type="eggNOG" id="COG1125">
    <property type="taxonomic scope" value="Bacteria"/>
</dbReference>
<dbReference type="EMBL" id="CM000913">
    <property type="protein sequence ID" value="EFG07479.1"/>
    <property type="molecule type" value="Genomic_DNA"/>
</dbReference>
<reference evidence="10 11" key="1">
    <citation type="journal article" date="2010" name="Genome Biol. Evol.">
        <title>The sequence of a 1.8-mb bacterial linear plasmid reveals a rich evolutionary reservoir of secondary metabolic pathways.</title>
        <authorList>
            <person name="Medema M.H."/>
            <person name="Trefzer A."/>
            <person name="Kovalchuk A."/>
            <person name="van den Berg M."/>
            <person name="Mueller U."/>
            <person name="Heijne W."/>
            <person name="Wu L."/>
            <person name="Alam M.T."/>
            <person name="Ronning C.M."/>
            <person name="Nierman W.C."/>
            <person name="Bovenberg R.A.L."/>
            <person name="Breitling R."/>
            <person name="Takano E."/>
        </authorList>
    </citation>
    <scope>NUCLEOTIDE SEQUENCE [LARGE SCALE GENOMIC DNA]</scope>
    <source>
        <strain evidence="11">ATCC 27064 / DSM 738 / JCM 4710 / NBRC 13307 / NCIMB 12785 / NRRL 3585 / VKM Ac-602</strain>
    </source>
</reference>
<feature type="domain" description="ABC transporter" evidence="8">
    <location>
        <begin position="32"/>
        <end position="267"/>
    </location>
</feature>
<keyword evidence="3" id="KW-0547">Nucleotide-binding</keyword>
<dbReference type="PANTHER" id="PTHR43117:SF4">
    <property type="entry name" value="OSMOPROTECTANT IMPORT ATP-BINDING PROTEIN OSMV"/>
    <property type="match status" value="1"/>
</dbReference>
<organism evidence="10 11">
    <name type="scientific">Streptomyces clavuligerus</name>
    <dbReference type="NCBI Taxonomy" id="1901"/>
    <lineage>
        <taxon>Bacteria</taxon>
        <taxon>Bacillati</taxon>
        <taxon>Actinomycetota</taxon>
        <taxon>Actinomycetes</taxon>
        <taxon>Kitasatosporales</taxon>
        <taxon>Streptomycetaceae</taxon>
        <taxon>Streptomyces</taxon>
    </lineage>
</organism>
<keyword evidence="2" id="KW-0813">Transport</keyword>
<evidence type="ECO:0000256" key="7">
    <source>
        <dbReference type="SAM" id="MobiDB-lite"/>
    </source>
</evidence>
<dbReference type="FunFam" id="3.40.50.300:FF:000425">
    <property type="entry name" value="Probable ABC transporter, ATP-binding subunit"/>
    <property type="match status" value="1"/>
</dbReference>
<dbReference type="GO" id="GO:0005524">
    <property type="term" value="F:ATP binding"/>
    <property type="evidence" value="ECO:0007669"/>
    <property type="project" value="UniProtKB-KW"/>
</dbReference>
<name>E2Q8J1_STRCL</name>
<evidence type="ECO:0000256" key="6">
    <source>
        <dbReference type="PROSITE-ProRule" id="PRU00703"/>
    </source>
</evidence>
<dbReference type="Pfam" id="PF00005">
    <property type="entry name" value="ABC_tran"/>
    <property type="match status" value="1"/>
</dbReference>
<evidence type="ECO:0000259" key="8">
    <source>
        <dbReference type="PROSITE" id="PS50893"/>
    </source>
</evidence>
<dbReference type="PROSITE" id="PS00211">
    <property type="entry name" value="ABC_TRANSPORTER_1"/>
    <property type="match status" value="1"/>
</dbReference>
<evidence type="ECO:0000256" key="5">
    <source>
        <dbReference type="ARBA" id="ARBA00066388"/>
    </source>
</evidence>
<evidence type="ECO:0000256" key="3">
    <source>
        <dbReference type="ARBA" id="ARBA00022741"/>
    </source>
</evidence>
<dbReference type="GO" id="GO:0015418">
    <property type="term" value="F:ABC-type quaternary ammonium compound transporting activity"/>
    <property type="evidence" value="ECO:0007669"/>
    <property type="project" value="UniProtKB-EC"/>
</dbReference>
<evidence type="ECO:0000313" key="10">
    <source>
        <dbReference type="EMBL" id="EFG07479.1"/>
    </source>
</evidence>
<evidence type="ECO:0000259" key="9">
    <source>
        <dbReference type="PROSITE" id="PS51371"/>
    </source>
</evidence>
<dbReference type="PROSITE" id="PS51371">
    <property type="entry name" value="CBS"/>
    <property type="match status" value="1"/>
</dbReference>
<evidence type="ECO:0000313" key="11">
    <source>
        <dbReference type="Proteomes" id="UP000002357"/>
    </source>
</evidence>
<dbReference type="InterPro" id="IPR003439">
    <property type="entry name" value="ABC_transporter-like_ATP-bd"/>
</dbReference>
<keyword evidence="4 10" id="KW-0067">ATP-binding</keyword>
<sequence length="414" mass="44912">MTLTWATDSQRNPTHPRNTAFTHSAPQWGAMIRFEHVTKRYPDGTTAVDDLSFEVAEGELVTLVGPSGCGKTTTMKMVNRLIEPSDGRISVDGRDIAAVDPVELRRGIGYVIQQVGLFPHKTVLENTATVPHLLGWSRARARARAAELLDLVGLDPAVHGPRYPEQLSGGQRQRVGVARALAADPPVLLMDEPFGAVDPVVRDHLQSAFLRLQSQVRKTVLFVTHDIEEAVRLGDRIAVYGQGRIEQFDAPAAVLGAPATPYVADFVGADRGLKRLSVTPIEEGDLEQPPVVRLDDPLPRELGARWAVVLDAAGELHGWLSAEQARGTGTVGERARRMDAWLPLGASLKQAFSTMLQHDAGWIAVIDPEGTGRFLGVLTPARLHEALRRSIDADAHDIARADVALESIETTTPG</sequence>
<dbReference type="InterPro" id="IPR003593">
    <property type="entry name" value="AAA+_ATPase"/>
</dbReference>
<dbReference type="InterPro" id="IPR027417">
    <property type="entry name" value="P-loop_NTPase"/>
</dbReference>
<dbReference type="Gene3D" id="3.40.50.300">
    <property type="entry name" value="P-loop containing nucleotide triphosphate hydrolases"/>
    <property type="match status" value="1"/>
</dbReference>
<evidence type="ECO:0000256" key="1">
    <source>
        <dbReference type="ARBA" id="ARBA00005417"/>
    </source>
</evidence>
<dbReference type="GO" id="GO:0016887">
    <property type="term" value="F:ATP hydrolysis activity"/>
    <property type="evidence" value="ECO:0007669"/>
    <property type="project" value="InterPro"/>
</dbReference>
<keyword evidence="11" id="KW-1185">Reference proteome</keyword>
<dbReference type="SMART" id="SM00382">
    <property type="entry name" value="AAA"/>
    <property type="match status" value="1"/>
</dbReference>
<dbReference type="SUPFAM" id="SSF54631">
    <property type="entry name" value="CBS-domain pair"/>
    <property type="match status" value="1"/>
</dbReference>
<evidence type="ECO:0000256" key="2">
    <source>
        <dbReference type="ARBA" id="ARBA00022448"/>
    </source>
</evidence>
<dbReference type="PROSITE" id="PS50893">
    <property type="entry name" value="ABC_TRANSPORTER_2"/>
    <property type="match status" value="1"/>
</dbReference>
<dbReference type="InterPro" id="IPR017871">
    <property type="entry name" value="ABC_transporter-like_CS"/>
</dbReference>
<comment type="similarity">
    <text evidence="1">Belongs to the ABC transporter superfamily.</text>
</comment>
<dbReference type="InterPro" id="IPR000644">
    <property type="entry name" value="CBS_dom"/>
</dbReference>
<evidence type="ECO:0000256" key="4">
    <source>
        <dbReference type="ARBA" id="ARBA00022840"/>
    </source>
</evidence>
<dbReference type="EC" id="7.6.2.9" evidence="5"/>
<protein>
    <recommendedName>
        <fullName evidence="5">ABC-type quaternary amine transporter</fullName>
        <ecNumber evidence="5">7.6.2.9</ecNumber>
    </recommendedName>
</protein>
<accession>E2Q8J1</accession>
<keyword evidence="6" id="KW-0129">CBS domain</keyword>
<proteinExistence type="inferred from homology"/>